<keyword evidence="3" id="KW-1185">Reference proteome</keyword>
<evidence type="ECO:0000313" key="3">
    <source>
        <dbReference type="Proteomes" id="UP000256970"/>
    </source>
</evidence>
<dbReference type="PROSITE" id="PS51257">
    <property type="entry name" value="PROKAR_LIPOPROTEIN"/>
    <property type="match status" value="1"/>
</dbReference>
<evidence type="ECO:0000313" key="2">
    <source>
        <dbReference type="EMBL" id="SZX66380.1"/>
    </source>
</evidence>
<proteinExistence type="predicted"/>
<dbReference type="AlphaFoldDB" id="A0A383VNB3"/>
<accession>A0A383VNB3</accession>
<dbReference type="Proteomes" id="UP000256970">
    <property type="component" value="Unassembled WGS sequence"/>
</dbReference>
<keyword evidence="1" id="KW-0732">Signal</keyword>
<dbReference type="EMBL" id="FNXT01000700">
    <property type="protein sequence ID" value="SZX66380.1"/>
    <property type="molecule type" value="Genomic_DNA"/>
</dbReference>
<gene>
    <name evidence="2" type="ORF">BQ4739_LOCUS6796</name>
</gene>
<feature type="chain" id="PRO_5016946260" evidence="1">
    <location>
        <begin position="19"/>
        <end position="327"/>
    </location>
</feature>
<name>A0A383VNB3_TETOB</name>
<protein>
    <submittedName>
        <fullName evidence="2">Uncharacterized protein</fullName>
    </submittedName>
</protein>
<organism evidence="2 3">
    <name type="scientific">Tetradesmus obliquus</name>
    <name type="common">Green alga</name>
    <name type="synonym">Acutodesmus obliquus</name>
    <dbReference type="NCBI Taxonomy" id="3088"/>
    <lineage>
        <taxon>Eukaryota</taxon>
        <taxon>Viridiplantae</taxon>
        <taxon>Chlorophyta</taxon>
        <taxon>core chlorophytes</taxon>
        <taxon>Chlorophyceae</taxon>
        <taxon>CS clade</taxon>
        <taxon>Sphaeropleales</taxon>
        <taxon>Scenedesmaceae</taxon>
        <taxon>Tetradesmus</taxon>
    </lineage>
</organism>
<feature type="signal peptide" evidence="1">
    <location>
        <begin position="1"/>
        <end position="18"/>
    </location>
</feature>
<sequence length="327" mass="36880">MRNLSAVLCLLLVSCCAAQQAPEDVEPQHHRYKPRRTPVKNGIVDPSDFVTAWKARQVPEYINPCLALSISYSKDFMYAPGFELQWFSGFRTIRQFLKWNKEFDGSNPSRPRVDLTIYIAGAQGFVNGANDTNMLLNVWQQCAIEESSKVQRQVPGPAYFADYIMSTYAIEVPDQVLREVVADYWPAVNNTLYGASCDRNCLASTTNWPEAAADACGCNPKLISEFKRFAKFDPSNTNMANRKPNTFDCLKQLTATRITIFSYRAALEFCFQASALQTGNGLGWRPATDDGYEPGFYGLLSLPEFVMPNYAVRYMRKVGRMQQLPAL</sequence>
<reference evidence="2 3" key="1">
    <citation type="submission" date="2016-10" db="EMBL/GenBank/DDBJ databases">
        <authorList>
            <person name="Cai Z."/>
        </authorList>
    </citation>
    <scope>NUCLEOTIDE SEQUENCE [LARGE SCALE GENOMIC DNA]</scope>
</reference>
<evidence type="ECO:0000256" key="1">
    <source>
        <dbReference type="SAM" id="SignalP"/>
    </source>
</evidence>